<dbReference type="EMBL" id="ML119055">
    <property type="protein sequence ID" value="ROT38672.1"/>
    <property type="molecule type" value="Genomic_DNA"/>
</dbReference>
<dbReference type="RefSeq" id="XP_028466478.1">
    <property type="nucleotide sequence ID" value="XM_028606987.1"/>
</dbReference>
<dbReference type="AlphaFoldDB" id="A0A3N2PW19"/>
<evidence type="ECO:0000313" key="2">
    <source>
        <dbReference type="Proteomes" id="UP000272025"/>
    </source>
</evidence>
<dbReference type="Proteomes" id="UP000272025">
    <property type="component" value="Unassembled WGS sequence"/>
</dbReference>
<keyword evidence="2" id="KW-1185">Reference proteome</keyword>
<sequence length="91" mass="9837">MPPRYRVKLVASKYPRDCLALCNGLGTSAYWCISPQLPKLNAPSILSIRPSTDNLRGRHAPCPLRTSPLAFASSSTPDVSGGLLFRLLALV</sequence>
<dbReference type="GeneID" id="39575465"/>
<accession>A0A3N2PW19</accession>
<protein>
    <submittedName>
        <fullName evidence="1">Uncharacterized protein</fullName>
    </submittedName>
</protein>
<name>A0A3N2PW19_SODAK</name>
<organism evidence="1 2">
    <name type="scientific">Sodiomyces alkalinus (strain CBS 110278 / VKM F-3762 / F11)</name>
    <name type="common">Alkaliphilic filamentous fungus</name>
    <dbReference type="NCBI Taxonomy" id="1314773"/>
    <lineage>
        <taxon>Eukaryota</taxon>
        <taxon>Fungi</taxon>
        <taxon>Dikarya</taxon>
        <taxon>Ascomycota</taxon>
        <taxon>Pezizomycotina</taxon>
        <taxon>Sordariomycetes</taxon>
        <taxon>Hypocreomycetidae</taxon>
        <taxon>Glomerellales</taxon>
        <taxon>Plectosphaerellaceae</taxon>
        <taxon>Sodiomyces</taxon>
    </lineage>
</organism>
<reference evidence="1 2" key="1">
    <citation type="journal article" date="2018" name="Mol. Ecol.">
        <title>The obligate alkalophilic soda-lake fungus Sodiomyces alkalinus has shifted to a protein diet.</title>
        <authorList>
            <person name="Grum-Grzhimaylo A.A."/>
            <person name="Falkoski D.L."/>
            <person name="van den Heuvel J."/>
            <person name="Valero-Jimenez C.A."/>
            <person name="Min B."/>
            <person name="Choi I.G."/>
            <person name="Lipzen A."/>
            <person name="Daum C.G."/>
            <person name="Aanen D.K."/>
            <person name="Tsang A."/>
            <person name="Henrissat B."/>
            <person name="Bilanenko E.N."/>
            <person name="de Vries R.P."/>
            <person name="van Kan J.A.L."/>
            <person name="Grigoriev I.V."/>
            <person name="Debets A.J.M."/>
        </authorList>
    </citation>
    <scope>NUCLEOTIDE SEQUENCE [LARGE SCALE GENOMIC DNA]</scope>
    <source>
        <strain evidence="1 2">F11</strain>
    </source>
</reference>
<gene>
    <name evidence="1" type="ORF">SODALDRAFT_168157</name>
</gene>
<proteinExistence type="predicted"/>
<evidence type="ECO:0000313" key="1">
    <source>
        <dbReference type="EMBL" id="ROT38672.1"/>
    </source>
</evidence>